<accession>A0A8S9MFX3</accession>
<evidence type="ECO:0000313" key="2">
    <source>
        <dbReference type="Proteomes" id="UP000712281"/>
    </source>
</evidence>
<gene>
    <name evidence="1" type="ORF">F2Q68_00042792</name>
</gene>
<reference evidence="1" key="1">
    <citation type="submission" date="2019-12" db="EMBL/GenBank/DDBJ databases">
        <title>Genome sequencing and annotation of Brassica cretica.</title>
        <authorList>
            <person name="Studholme D.J."/>
            <person name="Sarris P.F."/>
        </authorList>
    </citation>
    <scope>NUCLEOTIDE SEQUENCE</scope>
    <source>
        <strain evidence="1">PFS-001/15</strain>
        <tissue evidence="1">Leaf</tissue>
    </source>
</reference>
<name>A0A8S9MFX3_BRACR</name>
<proteinExistence type="predicted"/>
<comment type="caution">
    <text evidence="1">The sequence shown here is derived from an EMBL/GenBank/DDBJ whole genome shotgun (WGS) entry which is preliminary data.</text>
</comment>
<sequence>MPPASKHWKNGESGKWNEQVNVILRKPVVFHHPKHHKKTIGPQEYHGYRKLFNITSLKRYSCQGHHVPGTHAGEHKAGVGTHMPV</sequence>
<protein>
    <submittedName>
        <fullName evidence="1">Uncharacterized protein</fullName>
    </submittedName>
</protein>
<dbReference type="Proteomes" id="UP000712281">
    <property type="component" value="Unassembled WGS sequence"/>
</dbReference>
<organism evidence="1 2">
    <name type="scientific">Brassica cretica</name>
    <name type="common">Mustard</name>
    <dbReference type="NCBI Taxonomy" id="69181"/>
    <lineage>
        <taxon>Eukaryota</taxon>
        <taxon>Viridiplantae</taxon>
        <taxon>Streptophyta</taxon>
        <taxon>Embryophyta</taxon>
        <taxon>Tracheophyta</taxon>
        <taxon>Spermatophyta</taxon>
        <taxon>Magnoliopsida</taxon>
        <taxon>eudicotyledons</taxon>
        <taxon>Gunneridae</taxon>
        <taxon>Pentapetalae</taxon>
        <taxon>rosids</taxon>
        <taxon>malvids</taxon>
        <taxon>Brassicales</taxon>
        <taxon>Brassicaceae</taxon>
        <taxon>Brassiceae</taxon>
        <taxon>Brassica</taxon>
    </lineage>
</organism>
<evidence type="ECO:0000313" key="1">
    <source>
        <dbReference type="EMBL" id="KAF2617922.1"/>
    </source>
</evidence>
<dbReference type="EMBL" id="QGKW02000007">
    <property type="protein sequence ID" value="KAF2617922.1"/>
    <property type="molecule type" value="Genomic_DNA"/>
</dbReference>
<dbReference type="AlphaFoldDB" id="A0A8S9MFX3"/>